<dbReference type="Proteomes" id="UP000618579">
    <property type="component" value="Unassembled WGS sequence"/>
</dbReference>
<reference evidence="1 2" key="1">
    <citation type="submission" date="2019-10" db="EMBL/GenBank/DDBJ databases">
        <title>Description of Paenibacillus pedi sp. nov.</title>
        <authorList>
            <person name="Carlier A."/>
            <person name="Qi S."/>
        </authorList>
    </citation>
    <scope>NUCLEOTIDE SEQUENCE [LARGE SCALE GENOMIC DNA]</scope>
    <source>
        <strain evidence="1 2">LMG 31457</strain>
    </source>
</reference>
<organism evidence="1 2">
    <name type="scientific">Paenibacillus planticolens</name>
    <dbReference type="NCBI Taxonomy" id="2654976"/>
    <lineage>
        <taxon>Bacteria</taxon>
        <taxon>Bacillati</taxon>
        <taxon>Bacillota</taxon>
        <taxon>Bacilli</taxon>
        <taxon>Bacillales</taxon>
        <taxon>Paenibacillaceae</taxon>
        <taxon>Paenibacillus</taxon>
    </lineage>
</organism>
<dbReference type="EMBL" id="WHNZ01000004">
    <property type="protein sequence ID" value="NOU98478.1"/>
    <property type="molecule type" value="Genomic_DNA"/>
</dbReference>
<name>A0ABX1ZEE9_9BACL</name>
<evidence type="ECO:0000313" key="2">
    <source>
        <dbReference type="Proteomes" id="UP000618579"/>
    </source>
</evidence>
<protein>
    <submittedName>
        <fullName evidence="1">Uncharacterized protein</fullName>
    </submittedName>
</protein>
<sequence length="67" mass="7439">MADYKASPFYAVQSGETRVSFDQSGAYSTDDDVEIKLLDGLVPTWIQRVDEKQPEAKAPTTRKTSAK</sequence>
<keyword evidence="2" id="KW-1185">Reference proteome</keyword>
<evidence type="ECO:0000313" key="1">
    <source>
        <dbReference type="EMBL" id="NOU98478.1"/>
    </source>
</evidence>
<proteinExistence type="predicted"/>
<comment type="caution">
    <text evidence="1">The sequence shown here is derived from an EMBL/GenBank/DDBJ whole genome shotgun (WGS) entry which is preliminary data.</text>
</comment>
<dbReference type="RefSeq" id="WP_171681369.1">
    <property type="nucleotide sequence ID" value="NZ_WHNZ01000004.1"/>
</dbReference>
<gene>
    <name evidence="1" type="ORF">GC097_00360</name>
</gene>
<accession>A0ABX1ZEE9</accession>